<name>A0A6A5QB27_AMPQU</name>
<evidence type="ECO:0000313" key="2">
    <source>
        <dbReference type="EMBL" id="KAF1912028.1"/>
    </source>
</evidence>
<protein>
    <submittedName>
        <fullName evidence="2">Uncharacterized protein</fullName>
    </submittedName>
</protein>
<organism evidence="2 3">
    <name type="scientific">Ampelomyces quisqualis</name>
    <name type="common">Powdery mildew agent</name>
    <dbReference type="NCBI Taxonomy" id="50730"/>
    <lineage>
        <taxon>Eukaryota</taxon>
        <taxon>Fungi</taxon>
        <taxon>Dikarya</taxon>
        <taxon>Ascomycota</taxon>
        <taxon>Pezizomycotina</taxon>
        <taxon>Dothideomycetes</taxon>
        <taxon>Pleosporomycetidae</taxon>
        <taxon>Pleosporales</taxon>
        <taxon>Pleosporineae</taxon>
        <taxon>Phaeosphaeriaceae</taxon>
        <taxon>Ampelomyces</taxon>
    </lineage>
</organism>
<dbReference type="EMBL" id="ML979141">
    <property type="protein sequence ID" value="KAF1912028.1"/>
    <property type="molecule type" value="Genomic_DNA"/>
</dbReference>
<feature type="transmembrane region" description="Helical" evidence="1">
    <location>
        <begin position="204"/>
        <end position="221"/>
    </location>
</feature>
<gene>
    <name evidence="2" type="ORF">BDU57DRAFT_523341</name>
</gene>
<evidence type="ECO:0000256" key="1">
    <source>
        <dbReference type="SAM" id="Phobius"/>
    </source>
</evidence>
<evidence type="ECO:0000313" key="3">
    <source>
        <dbReference type="Proteomes" id="UP000800096"/>
    </source>
</evidence>
<reference evidence="2" key="1">
    <citation type="journal article" date="2020" name="Stud. Mycol.">
        <title>101 Dothideomycetes genomes: a test case for predicting lifestyles and emergence of pathogens.</title>
        <authorList>
            <person name="Haridas S."/>
            <person name="Albert R."/>
            <person name="Binder M."/>
            <person name="Bloem J."/>
            <person name="Labutti K."/>
            <person name="Salamov A."/>
            <person name="Andreopoulos B."/>
            <person name="Baker S."/>
            <person name="Barry K."/>
            <person name="Bills G."/>
            <person name="Bluhm B."/>
            <person name="Cannon C."/>
            <person name="Castanera R."/>
            <person name="Culley D."/>
            <person name="Daum C."/>
            <person name="Ezra D."/>
            <person name="Gonzalez J."/>
            <person name="Henrissat B."/>
            <person name="Kuo A."/>
            <person name="Liang C."/>
            <person name="Lipzen A."/>
            <person name="Lutzoni F."/>
            <person name="Magnuson J."/>
            <person name="Mondo S."/>
            <person name="Nolan M."/>
            <person name="Ohm R."/>
            <person name="Pangilinan J."/>
            <person name="Park H.-J."/>
            <person name="Ramirez L."/>
            <person name="Alfaro M."/>
            <person name="Sun H."/>
            <person name="Tritt A."/>
            <person name="Yoshinaga Y."/>
            <person name="Zwiers L.-H."/>
            <person name="Turgeon B."/>
            <person name="Goodwin S."/>
            <person name="Spatafora J."/>
            <person name="Crous P."/>
            <person name="Grigoriev I."/>
        </authorList>
    </citation>
    <scope>NUCLEOTIDE SEQUENCE</scope>
    <source>
        <strain evidence="2">HMLAC05119</strain>
    </source>
</reference>
<accession>A0A6A5QB27</accession>
<dbReference type="AlphaFoldDB" id="A0A6A5QB27"/>
<keyword evidence="1" id="KW-0472">Membrane</keyword>
<proteinExistence type="predicted"/>
<feature type="transmembrane region" description="Helical" evidence="1">
    <location>
        <begin position="178"/>
        <end position="198"/>
    </location>
</feature>
<keyword evidence="1" id="KW-1133">Transmembrane helix</keyword>
<keyword evidence="1" id="KW-0812">Transmembrane</keyword>
<sequence length="254" mass="28042">MRRATSYGTVSREASAVFFFHCFSVPTGAVEFNFHGVFYLAGNLGGVDQSRMKVTCLFIKFFFSFQISEWTTATAAAGFEYLLIWPLDFLVGLMCGLVALGSRRCEAVSPSVVVIALSLVALRDARLVVGVAHDGVWNWVLGACSGAADADSVVVRLGSWSARRRVESTLSSRSYWSWGWGVLLLGSLLIVPLMILLLLKLGGLSLVVVLLHLLGVLGRAVRRTKRPAHRCIRWCHNMKVLALARSRRSVRRRL</sequence>
<feature type="transmembrane region" description="Helical" evidence="1">
    <location>
        <begin position="83"/>
        <end position="100"/>
    </location>
</feature>
<keyword evidence="3" id="KW-1185">Reference proteome</keyword>
<dbReference type="Proteomes" id="UP000800096">
    <property type="component" value="Unassembled WGS sequence"/>
</dbReference>